<comment type="caution">
    <text evidence="2">The sequence shown here is derived from an EMBL/GenBank/DDBJ whole genome shotgun (WGS) entry which is preliminary data.</text>
</comment>
<gene>
    <name evidence="2" type="ORF">HPP92_017880</name>
</gene>
<dbReference type="OrthoDB" id="640735at2759"/>
<dbReference type="AlphaFoldDB" id="A0A835UMT6"/>
<protein>
    <submittedName>
        <fullName evidence="2">Uncharacterized protein</fullName>
    </submittedName>
</protein>
<feature type="compositionally biased region" description="Basic residues" evidence="1">
    <location>
        <begin position="103"/>
        <end position="113"/>
    </location>
</feature>
<sequence>MLPHPSIPTRTFNAFKASSCPAFMLCYLPYETTLSNLKAFSSLHLVCLMGSALFHMMHSTFFRIAPPSSRRQHNSANAAMGAGRGRAPGHLSDPNEGAGGKPGSRRAVHSGEA</sequence>
<dbReference type="EMBL" id="JADCNL010000009">
    <property type="protein sequence ID" value="KAG0466300.1"/>
    <property type="molecule type" value="Genomic_DNA"/>
</dbReference>
<dbReference type="Proteomes" id="UP000636800">
    <property type="component" value="Unassembled WGS sequence"/>
</dbReference>
<keyword evidence="3" id="KW-1185">Reference proteome</keyword>
<evidence type="ECO:0000313" key="3">
    <source>
        <dbReference type="Proteomes" id="UP000636800"/>
    </source>
</evidence>
<evidence type="ECO:0000313" key="2">
    <source>
        <dbReference type="EMBL" id="KAG0466300.1"/>
    </source>
</evidence>
<proteinExistence type="predicted"/>
<evidence type="ECO:0000256" key="1">
    <source>
        <dbReference type="SAM" id="MobiDB-lite"/>
    </source>
</evidence>
<feature type="region of interest" description="Disordered" evidence="1">
    <location>
        <begin position="65"/>
        <end position="113"/>
    </location>
</feature>
<reference evidence="2 3" key="1">
    <citation type="journal article" date="2020" name="Nat. Food">
        <title>A phased Vanilla planifolia genome enables genetic improvement of flavour and production.</title>
        <authorList>
            <person name="Hasing T."/>
            <person name="Tang H."/>
            <person name="Brym M."/>
            <person name="Khazi F."/>
            <person name="Huang T."/>
            <person name="Chambers A.H."/>
        </authorList>
    </citation>
    <scope>NUCLEOTIDE SEQUENCE [LARGE SCALE GENOMIC DNA]</scope>
    <source>
        <tissue evidence="2">Leaf</tissue>
    </source>
</reference>
<organism evidence="2 3">
    <name type="scientific">Vanilla planifolia</name>
    <name type="common">Vanilla</name>
    <dbReference type="NCBI Taxonomy" id="51239"/>
    <lineage>
        <taxon>Eukaryota</taxon>
        <taxon>Viridiplantae</taxon>
        <taxon>Streptophyta</taxon>
        <taxon>Embryophyta</taxon>
        <taxon>Tracheophyta</taxon>
        <taxon>Spermatophyta</taxon>
        <taxon>Magnoliopsida</taxon>
        <taxon>Liliopsida</taxon>
        <taxon>Asparagales</taxon>
        <taxon>Orchidaceae</taxon>
        <taxon>Vanilloideae</taxon>
        <taxon>Vanilleae</taxon>
        <taxon>Vanilla</taxon>
    </lineage>
</organism>
<accession>A0A835UMT6</accession>
<name>A0A835UMT6_VANPL</name>